<dbReference type="InterPro" id="IPR036890">
    <property type="entry name" value="HATPase_C_sf"/>
</dbReference>
<dbReference type="PANTHER" id="PTHR43047">
    <property type="entry name" value="TWO-COMPONENT HISTIDINE PROTEIN KINASE"/>
    <property type="match status" value="1"/>
</dbReference>
<comment type="catalytic activity">
    <reaction evidence="1">
        <text>ATP + protein L-histidine = ADP + protein N-phospho-L-histidine.</text>
        <dbReference type="EC" id="2.7.13.3"/>
    </reaction>
</comment>
<dbReference type="InterPro" id="IPR003594">
    <property type="entry name" value="HATPase_dom"/>
</dbReference>
<dbReference type="Gene3D" id="3.30.565.10">
    <property type="entry name" value="Histidine kinase-like ATPase, C-terminal domain"/>
    <property type="match status" value="1"/>
</dbReference>
<dbReference type="InterPro" id="IPR036097">
    <property type="entry name" value="HisK_dim/P_sf"/>
</dbReference>
<dbReference type="Pfam" id="PF00512">
    <property type="entry name" value="HisKA"/>
    <property type="match status" value="1"/>
</dbReference>
<dbReference type="EMBL" id="JACIHI010000027">
    <property type="protein sequence ID" value="MBB4443689.1"/>
    <property type="molecule type" value="Genomic_DNA"/>
</dbReference>
<dbReference type="PRINTS" id="PR00344">
    <property type="entry name" value="BCTRLSENSOR"/>
</dbReference>
<organism evidence="9 10">
    <name type="scientific">Rhizobium esperanzae</name>
    <dbReference type="NCBI Taxonomy" id="1967781"/>
    <lineage>
        <taxon>Bacteria</taxon>
        <taxon>Pseudomonadati</taxon>
        <taxon>Pseudomonadota</taxon>
        <taxon>Alphaproteobacteria</taxon>
        <taxon>Hyphomicrobiales</taxon>
        <taxon>Rhizobiaceae</taxon>
        <taxon>Rhizobium/Agrobacterium group</taxon>
        <taxon>Rhizobium</taxon>
    </lineage>
</organism>
<accession>A0A7W6UU86</accession>
<evidence type="ECO:0000256" key="5">
    <source>
        <dbReference type="ARBA" id="ARBA00022777"/>
    </source>
</evidence>
<keyword evidence="3" id="KW-0597">Phosphoprotein</keyword>
<evidence type="ECO:0000259" key="8">
    <source>
        <dbReference type="PROSITE" id="PS50112"/>
    </source>
</evidence>
<dbReference type="Proteomes" id="UP000533724">
    <property type="component" value="Unassembled WGS sequence"/>
</dbReference>
<dbReference type="EC" id="2.7.13.3" evidence="2"/>
<dbReference type="InterPro" id="IPR035965">
    <property type="entry name" value="PAS-like_dom_sf"/>
</dbReference>
<dbReference type="AlphaFoldDB" id="A0A7W6UU86"/>
<evidence type="ECO:0000256" key="1">
    <source>
        <dbReference type="ARBA" id="ARBA00000085"/>
    </source>
</evidence>
<comment type="caution">
    <text evidence="9">The sequence shown here is derived from an EMBL/GenBank/DDBJ whole genome shotgun (WGS) entry which is preliminary data.</text>
</comment>
<evidence type="ECO:0000259" key="7">
    <source>
        <dbReference type="PROSITE" id="PS50109"/>
    </source>
</evidence>
<dbReference type="InterPro" id="IPR004358">
    <property type="entry name" value="Sig_transdc_His_kin-like_C"/>
</dbReference>
<sequence length="655" mass="71325">MSIFFDLQNRAWRTTNRCVGSKNVEDSGSSGVSVEAINAAQSVGEDSLDLLDEQLAKLGQNRARSPLEAHRLFHESVDMLGEGHPTPLDASLNISGTLVRLSQIRQEGLQVSVEEFPPIEISETLSFLTNATDTCNAPDLKQGRMMSHSFESILESLPQGIVLLDPAGTVTAFNSRTLDILGLPQGAIRKGMNIDGLPGTADCRAVASRRSMAGGAPTSQFALSDGGMVSLTCAPSRDGGWILSYEDISTLIRVEDSLTEQHRRFDAALSNMPHGLCMFDSTKNLILCNASYARMYNLPDLLTKPGTPLVDILAYRSREGNGPSDTTTYFDVVFEATARGAPASQNIVLADGRIIKITHNPMQSGGYVATHEDVTKTVRLAEELRRHHDQLEATVQSRTAEVERQARELERMLAQERNINELQRQFVAMASHEFRTPLAIIDAAAQRLLRKRGTVEPEFLSDKVDQIRASVTRIVDLMESILSAGRLDTGKIDINYDACALRSLIKTCCERQATIAKSHSFVLDIDGLPEFIDADPRTLAQVFTNLLSNAVKYAPGTSEIRVTAWAETGNVKVSISDDGVGIDPEDVPRLFQRYFRARTSTGIAGTGIGLNLVKQIIELHNGSIEVRSARGCGSTFTVTLPIKRNGKASAANNAA</sequence>
<dbReference type="SUPFAM" id="SSF55785">
    <property type="entry name" value="PYP-like sensor domain (PAS domain)"/>
    <property type="match status" value="2"/>
</dbReference>
<proteinExistence type="predicted"/>
<dbReference type="Gene3D" id="1.10.287.130">
    <property type="match status" value="1"/>
</dbReference>
<keyword evidence="5 9" id="KW-0418">Kinase</keyword>
<name>A0A7W6UU86_9HYPH</name>
<dbReference type="Pfam" id="PF12860">
    <property type="entry name" value="PAS_7"/>
    <property type="match status" value="2"/>
</dbReference>
<dbReference type="PROSITE" id="PS50109">
    <property type="entry name" value="HIS_KIN"/>
    <property type="match status" value="1"/>
</dbReference>
<dbReference type="InterPro" id="IPR005467">
    <property type="entry name" value="His_kinase_dom"/>
</dbReference>
<evidence type="ECO:0000256" key="6">
    <source>
        <dbReference type="SAM" id="Coils"/>
    </source>
</evidence>
<evidence type="ECO:0000313" key="9">
    <source>
        <dbReference type="EMBL" id="MBB4443689.1"/>
    </source>
</evidence>
<dbReference type="GO" id="GO:0000155">
    <property type="term" value="F:phosphorelay sensor kinase activity"/>
    <property type="evidence" value="ECO:0007669"/>
    <property type="project" value="InterPro"/>
</dbReference>
<feature type="domain" description="Histidine kinase" evidence="7">
    <location>
        <begin position="429"/>
        <end position="644"/>
    </location>
</feature>
<dbReference type="InterPro" id="IPR000014">
    <property type="entry name" value="PAS"/>
</dbReference>
<dbReference type="SMART" id="SM00387">
    <property type="entry name" value="HATPase_c"/>
    <property type="match status" value="1"/>
</dbReference>
<evidence type="ECO:0000256" key="2">
    <source>
        <dbReference type="ARBA" id="ARBA00012438"/>
    </source>
</evidence>
<dbReference type="Pfam" id="PF02518">
    <property type="entry name" value="HATPase_c"/>
    <property type="match status" value="1"/>
</dbReference>
<protein>
    <recommendedName>
        <fullName evidence="2">histidine kinase</fullName>
        <ecNumber evidence="2">2.7.13.3</ecNumber>
    </recommendedName>
</protein>
<keyword evidence="4" id="KW-0808">Transferase</keyword>
<dbReference type="InterPro" id="IPR003661">
    <property type="entry name" value="HisK_dim/P_dom"/>
</dbReference>
<dbReference type="GO" id="GO:0009927">
    <property type="term" value="F:histidine phosphotransfer kinase activity"/>
    <property type="evidence" value="ECO:0007669"/>
    <property type="project" value="TreeGrafter"/>
</dbReference>
<dbReference type="PROSITE" id="PS50112">
    <property type="entry name" value="PAS"/>
    <property type="match status" value="1"/>
</dbReference>
<evidence type="ECO:0000256" key="3">
    <source>
        <dbReference type="ARBA" id="ARBA00022553"/>
    </source>
</evidence>
<keyword evidence="6" id="KW-0175">Coiled coil</keyword>
<dbReference type="SMART" id="SM00388">
    <property type="entry name" value="HisKA"/>
    <property type="match status" value="1"/>
</dbReference>
<feature type="domain" description="PAS" evidence="8">
    <location>
        <begin position="146"/>
        <end position="183"/>
    </location>
</feature>
<feature type="coiled-coil region" evidence="6">
    <location>
        <begin position="381"/>
        <end position="425"/>
    </location>
</feature>
<evidence type="ECO:0000256" key="4">
    <source>
        <dbReference type="ARBA" id="ARBA00022679"/>
    </source>
</evidence>
<dbReference type="SUPFAM" id="SSF47384">
    <property type="entry name" value="Homodimeric domain of signal transducing histidine kinase"/>
    <property type="match status" value="1"/>
</dbReference>
<dbReference type="SUPFAM" id="SSF55874">
    <property type="entry name" value="ATPase domain of HSP90 chaperone/DNA topoisomerase II/histidine kinase"/>
    <property type="match status" value="1"/>
</dbReference>
<dbReference type="PANTHER" id="PTHR43047:SF72">
    <property type="entry name" value="OSMOSENSING HISTIDINE PROTEIN KINASE SLN1"/>
    <property type="match status" value="1"/>
</dbReference>
<gene>
    <name evidence="9" type="ORF">GGE15_006995</name>
</gene>
<dbReference type="GO" id="GO:0005886">
    <property type="term" value="C:plasma membrane"/>
    <property type="evidence" value="ECO:0007669"/>
    <property type="project" value="TreeGrafter"/>
</dbReference>
<dbReference type="CDD" id="cd00082">
    <property type="entry name" value="HisKA"/>
    <property type="match status" value="1"/>
</dbReference>
<dbReference type="Gene3D" id="3.30.450.20">
    <property type="entry name" value="PAS domain"/>
    <property type="match status" value="2"/>
</dbReference>
<evidence type="ECO:0000313" key="10">
    <source>
        <dbReference type="Proteomes" id="UP000533724"/>
    </source>
</evidence>
<dbReference type="FunFam" id="3.30.565.10:FF:000006">
    <property type="entry name" value="Sensor histidine kinase WalK"/>
    <property type="match status" value="1"/>
</dbReference>
<reference evidence="9 10" key="1">
    <citation type="submission" date="2020-08" db="EMBL/GenBank/DDBJ databases">
        <title>Genomic Encyclopedia of Type Strains, Phase IV (KMG-V): Genome sequencing to study the core and pangenomes of soil and plant-associated prokaryotes.</title>
        <authorList>
            <person name="Whitman W."/>
        </authorList>
    </citation>
    <scope>NUCLEOTIDE SEQUENCE [LARGE SCALE GENOMIC DNA]</scope>
    <source>
        <strain evidence="9 10">SEMIA 414</strain>
    </source>
</reference>
<dbReference type="SMART" id="SM00091">
    <property type="entry name" value="PAS"/>
    <property type="match status" value="2"/>
</dbReference>